<dbReference type="PANTHER" id="PTHR31890:SF9">
    <property type="entry name" value="PLANT INVERTASE_PECTIN METHYLESTERASE INHIBITOR SUPERFAMILY PROTEIN"/>
    <property type="match status" value="1"/>
</dbReference>
<dbReference type="NCBIfam" id="TIGR01614">
    <property type="entry name" value="PME_inhib"/>
    <property type="match status" value="1"/>
</dbReference>
<accession>A0A2U1PDW4</accession>
<evidence type="ECO:0000256" key="1">
    <source>
        <dbReference type="SAM" id="SignalP"/>
    </source>
</evidence>
<dbReference type="GO" id="GO:0004857">
    <property type="term" value="F:enzyme inhibitor activity"/>
    <property type="evidence" value="ECO:0007669"/>
    <property type="project" value="InterPro"/>
</dbReference>
<dbReference type="Pfam" id="PF04043">
    <property type="entry name" value="PMEI"/>
    <property type="match status" value="1"/>
</dbReference>
<feature type="signal peptide" evidence="1">
    <location>
        <begin position="1"/>
        <end position="28"/>
    </location>
</feature>
<proteinExistence type="predicted"/>
<feature type="chain" id="PRO_5015718322" evidence="1">
    <location>
        <begin position="29"/>
        <end position="179"/>
    </location>
</feature>
<dbReference type="InterPro" id="IPR006501">
    <property type="entry name" value="Pectinesterase_inhib_dom"/>
</dbReference>
<organism evidence="3 4">
    <name type="scientific">Artemisia annua</name>
    <name type="common">Sweet wormwood</name>
    <dbReference type="NCBI Taxonomy" id="35608"/>
    <lineage>
        <taxon>Eukaryota</taxon>
        <taxon>Viridiplantae</taxon>
        <taxon>Streptophyta</taxon>
        <taxon>Embryophyta</taxon>
        <taxon>Tracheophyta</taxon>
        <taxon>Spermatophyta</taxon>
        <taxon>Magnoliopsida</taxon>
        <taxon>eudicotyledons</taxon>
        <taxon>Gunneridae</taxon>
        <taxon>Pentapetalae</taxon>
        <taxon>asterids</taxon>
        <taxon>campanulids</taxon>
        <taxon>Asterales</taxon>
        <taxon>Asteraceae</taxon>
        <taxon>Asteroideae</taxon>
        <taxon>Anthemideae</taxon>
        <taxon>Artemisiinae</taxon>
        <taxon>Artemisia</taxon>
    </lineage>
</organism>
<dbReference type="InterPro" id="IPR035513">
    <property type="entry name" value="Invertase/methylesterase_inhib"/>
</dbReference>
<feature type="domain" description="Pectinesterase inhibitor" evidence="2">
    <location>
        <begin position="34"/>
        <end position="120"/>
    </location>
</feature>
<evidence type="ECO:0000313" key="4">
    <source>
        <dbReference type="Proteomes" id="UP000245207"/>
    </source>
</evidence>
<evidence type="ECO:0000259" key="2">
    <source>
        <dbReference type="Pfam" id="PF04043"/>
    </source>
</evidence>
<dbReference type="Proteomes" id="UP000245207">
    <property type="component" value="Unassembled WGS sequence"/>
</dbReference>
<sequence length="179" mass="19721">MATNSFSFTKVLFLLSFISPILISNAYTSKPYELVNKVCHEQANVEFCLDILKSDKRSKFAKDITTLTKIAVHIATKYSTRTRDHFQGLKTGPAGLLKSLKECIPAYDSVIAGFKICLNEGDCELVGYDIHVAGDEVERCQTIADDNGAHDSFITPANNVTLGFCKLSESLANLMCDKI</sequence>
<dbReference type="OrthoDB" id="764172at2759"/>
<dbReference type="AlphaFoldDB" id="A0A2U1PDW4"/>
<dbReference type="Gene3D" id="1.20.140.40">
    <property type="entry name" value="Invertase/pectin methylesterase inhibitor family protein"/>
    <property type="match status" value="1"/>
</dbReference>
<gene>
    <name evidence="3" type="ORF">CTI12_AA070660</name>
</gene>
<comment type="caution">
    <text evidence="3">The sequence shown here is derived from an EMBL/GenBank/DDBJ whole genome shotgun (WGS) entry which is preliminary data.</text>
</comment>
<name>A0A2U1PDW4_ARTAN</name>
<keyword evidence="4" id="KW-1185">Reference proteome</keyword>
<keyword evidence="1" id="KW-0732">Signal</keyword>
<protein>
    <submittedName>
        <fullName evidence="3">Invertase inhibitor</fullName>
    </submittedName>
</protein>
<dbReference type="SUPFAM" id="SSF101148">
    <property type="entry name" value="Plant invertase/pectin methylesterase inhibitor"/>
    <property type="match status" value="1"/>
</dbReference>
<reference evidence="3 4" key="1">
    <citation type="journal article" date="2018" name="Mol. Plant">
        <title>The genome of Artemisia annua provides insight into the evolution of Asteraceae family and artemisinin biosynthesis.</title>
        <authorList>
            <person name="Shen Q."/>
            <person name="Zhang L."/>
            <person name="Liao Z."/>
            <person name="Wang S."/>
            <person name="Yan T."/>
            <person name="Shi P."/>
            <person name="Liu M."/>
            <person name="Fu X."/>
            <person name="Pan Q."/>
            <person name="Wang Y."/>
            <person name="Lv Z."/>
            <person name="Lu X."/>
            <person name="Zhang F."/>
            <person name="Jiang W."/>
            <person name="Ma Y."/>
            <person name="Chen M."/>
            <person name="Hao X."/>
            <person name="Li L."/>
            <person name="Tang Y."/>
            <person name="Lv G."/>
            <person name="Zhou Y."/>
            <person name="Sun X."/>
            <person name="Brodelius P.E."/>
            <person name="Rose J.K.C."/>
            <person name="Tang K."/>
        </authorList>
    </citation>
    <scope>NUCLEOTIDE SEQUENCE [LARGE SCALE GENOMIC DNA]</scope>
    <source>
        <strain evidence="4">cv. Huhao1</strain>
        <tissue evidence="3">Leaf</tissue>
    </source>
</reference>
<dbReference type="PANTHER" id="PTHR31890">
    <property type="entry name" value="PLANT INVERTASE/PECTIN METHYLESTERASE INHIBITOR SUPERFAMILY PROTEIN"/>
    <property type="match status" value="1"/>
</dbReference>
<evidence type="ECO:0000313" key="3">
    <source>
        <dbReference type="EMBL" id="PWA83961.1"/>
    </source>
</evidence>
<dbReference type="EMBL" id="PKPP01001284">
    <property type="protein sequence ID" value="PWA83961.1"/>
    <property type="molecule type" value="Genomic_DNA"/>
</dbReference>